<evidence type="ECO:0000259" key="3">
    <source>
        <dbReference type="Pfam" id="PF13320"/>
    </source>
</evidence>
<comment type="caution">
    <text evidence="5">The sequence shown here is derived from an EMBL/GenBank/DDBJ whole genome shotgun (WGS) entry which is preliminary data.</text>
</comment>
<evidence type="ECO:0008006" key="7">
    <source>
        <dbReference type="Google" id="ProtNLM"/>
    </source>
</evidence>
<evidence type="ECO:0000313" key="6">
    <source>
        <dbReference type="Proteomes" id="UP001500618"/>
    </source>
</evidence>
<dbReference type="Proteomes" id="UP001500618">
    <property type="component" value="Unassembled WGS sequence"/>
</dbReference>
<keyword evidence="2" id="KW-0732">Signal</keyword>
<evidence type="ECO:0000313" key="5">
    <source>
        <dbReference type="EMBL" id="GAA1670510.1"/>
    </source>
</evidence>
<organism evidence="5 6">
    <name type="scientific">Fodinicola feengrottensis</name>
    <dbReference type="NCBI Taxonomy" id="435914"/>
    <lineage>
        <taxon>Bacteria</taxon>
        <taxon>Bacillati</taxon>
        <taxon>Actinomycetota</taxon>
        <taxon>Actinomycetes</taxon>
        <taxon>Mycobacteriales</taxon>
        <taxon>Fodinicola</taxon>
    </lineage>
</organism>
<protein>
    <recommendedName>
        <fullName evidence="7">DUF4091 domain-containing protein</fullName>
    </recommendedName>
</protein>
<dbReference type="Pfam" id="PF26607">
    <property type="entry name" value="DUF8189"/>
    <property type="match status" value="1"/>
</dbReference>
<dbReference type="SUPFAM" id="SSF89372">
    <property type="entry name" value="Fucose-specific lectin"/>
    <property type="match status" value="1"/>
</dbReference>
<dbReference type="Gene3D" id="2.60.120.430">
    <property type="entry name" value="Galactose-binding lectin"/>
    <property type="match status" value="1"/>
</dbReference>
<proteinExistence type="predicted"/>
<dbReference type="InterPro" id="IPR058502">
    <property type="entry name" value="PLL-like_beta-prop"/>
</dbReference>
<sequence>MTGISRRGFLVAAAAASGAPFVAGPAAFAAATVTVWVPANADKVRRDRATPANPPARLTLTSAGNERQFGQIVLTSNGLSSVTATASDLTGPNGTLASSAIHFFQQRYVQVTTAQNSRFSAGWYPDAVVPATTITVTPGVNSALLVTVSVPAGQPAGAYAGTITLSGGITVPISLTVWGFAIPTAPTTATAFDNWYKQAAFAEGVAWGTPDFNTRMDAYYAYQRDHRIVADEIPLIGDPGPGPNYTPGAGPDPDPDQFLAAAPGYLGDQRVSAFRIPTYVSGSQKDPSGITFDTAKLSKVIAGLRQNGLLGKAYFYVGDEPGSDLELNNLLRAYGQLHQLAPEVPTVMTLTFPPSQKLVDANAAWCFEQHLVPMLDEPRAVDTLRARGDTVWSYVCVGDTWPWPGLMIDDSLVGSRLLPWMQHALGYTGLLYWSTTAFGSYVDPVYHPRDPYADPYSIPDIHAAGDGFLLYPGKSVGLPGPVGSIRVHAIEGGLQDREQLHLFEQRSMAIATTLGVADRIAVRDLLKPYFDVLYTWIDNYRDDPALFETVRSEVGAQVDRLVNGVPAVVVLGKARAFHVPVTVYVGSGTAVTIAGAASTPAERTTKADIHRTILPLPAGYQKVVVTVGADTLTRSVQVGPIGLPHPLRINSFETDQNVTRLRTVGASVARSTAHPATGGSSLQITFQAGSQSPGVYFYAADIGRNNWTTYDTFAFEAYNDSDHVLVVNGKFYNSVTADDKHPVYLAPRQMQTVRFRLWHLPNDLTHPDQGGFDLSGLTSFQIYTNQQSSDVSVYVDNLRFESTSMVLESPGTSVRQDDSGVLTYALAAANGAIAIGQRGADPATWQQTMVAGPVAGPVASVVDVSGRMSVLGRTTAGALTWRRQSGGWQSPAAPSVILAGPPAAAVDAAGKLTFLARTPQNTLVVGWLDSPTSDSWHTATLTDVSSGNVATATGDPAVGLDVGGKLCFFVQTTGNQLLHGWQDSPGATQWHTTIIRQNDTGDPVPVAGRPAIGQTSWGRLVFVARDPAGRLSHGWQTNVGAGPWQWTTLMPVTDTDDDGTHVTATVVGDPAISLDACALLTYFVRTSDGRVLHGWQNAPDSGPWHATLIRDASHTYAQVTGPVAVSQDDIGRLVFTAPAGDGSATVGWQDQPGTGPWHLTRTGTGL</sequence>
<dbReference type="RefSeq" id="WP_344309185.1">
    <property type="nucleotide sequence ID" value="NZ_BAAANY010000008.1"/>
</dbReference>
<evidence type="ECO:0000256" key="2">
    <source>
        <dbReference type="SAM" id="SignalP"/>
    </source>
</evidence>
<accession>A0ABP4SEK4</accession>
<dbReference type="PROSITE" id="PS51318">
    <property type="entry name" value="TAT"/>
    <property type="match status" value="1"/>
</dbReference>
<dbReference type="InterPro" id="IPR025150">
    <property type="entry name" value="GH123_cat"/>
</dbReference>
<dbReference type="InterPro" id="IPR006311">
    <property type="entry name" value="TAT_signal"/>
</dbReference>
<dbReference type="Pfam" id="PF13320">
    <property type="entry name" value="GH123_cat"/>
    <property type="match status" value="1"/>
</dbReference>
<feature type="domain" description="Glycoside hydrolase 123 catalytic" evidence="3">
    <location>
        <begin position="296"/>
        <end position="502"/>
    </location>
</feature>
<keyword evidence="6" id="KW-1185">Reference proteome</keyword>
<feature type="signal peptide" evidence="2">
    <location>
        <begin position="1"/>
        <end position="29"/>
    </location>
</feature>
<reference evidence="6" key="1">
    <citation type="journal article" date="2019" name="Int. J. Syst. Evol. Microbiol.">
        <title>The Global Catalogue of Microorganisms (GCM) 10K type strain sequencing project: providing services to taxonomists for standard genome sequencing and annotation.</title>
        <authorList>
            <consortium name="The Broad Institute Genomics Platform"/>
            <consortium name="The Broad Institute Genome Sequencing Center for Infectious Disease"/>
            <person name="Wu L."/>
            <person name="Ma J."/>
        </authorList>
    </citation>
    <scope>NUCLEOTIDE SEQUENCE [LARGE SCALE GENOMIC DNA]</scope>
    <source>
        <strain evidence="6">JCM 14718</strain>
    </source>
</reference>
<feature type="domain" description="PLL-like beta propeller" evidence="4">
    <location>
        <begin position="843"/>
        <end position="1050"/>
    </location>
</feature>
<name>A0ABP4SEK4_9ACTN</name>
<evidence type="ECO:0000259" key="4">
    <source>
        <dbReference type="Pfam" id="PF26607"/>
    </source>
</evidence>
<dbReference type="EMBL" id="BAAANY010000008">
    <property type="protein sequence ID" value="GAA1670510.1"/>
    <property type="molecule type" value="Genomic_DNA"/>
</dbReference>
<feature type="region of interest" description="Disordered" evidence="1">
    <location>
        <begin position="1144"/>
        <end position="1166"/>
    </location>
</feature>
<feature type="chain" id="PRO_5047009437" description="DUF4091 domain-containing protein" evidence="2">
    <location>
        <begin position="30"/>
        <end position="1166"/>
    </location>
</feature>
<evidence type="ECO:0000256" key="1">
    <source>
        <dbReference type="SAM" id="MobiDB-lite"/>
    </source>
</evidence>
<gene>
    <name evidence="5" type="ORF">GCM10009765_19950</name>
</gene>